<sequence>MSVLSIAPYFPFRRVKIIDQTVTPDATGAHIHAEPDKRFQPICQGCGQKASGTHSWTQRKIRDLSLATARTWITCRYRKVFCAHCQGIHIEDLELFHPYFRVTIRLARYIYQLCSYMTVSEVSQHLGIDWKTVKNIDKLYLEHDYGKPDLKGLRVLAVDEISIRKGHSYLTVVLDFLTGRIVFVGKKRKAKTLKRFFNQLSISQRKKIEAIAMDMWDPFIKAVKKKLPRAKIVFDLFHVVANFGRVIDKVRNREYRNASKEDKYVYKGAKYLLLKNRRNVRKQTHRKQLKELLALNQVINTVMILKDKLKHLWTYRSRTWAAKALDHWCDLARSLNIRSVNTFVKMLQRYRYGILNHCDHPIHTGKLEGVNNKIKVIKRKAYGFHDLRYFTLKIYQAFSN</sequence>
<evidence type="ECO:0000259" key="3">
    <source>
        <dbReference type="Pfam" id="PF14690"/>
    </source>
</evidence>
<comment type="caution">
    <text evidence="4">The sequence shown here is derived from an EMBL/GenBank/DDBJ whole genome shotgun (WGS) entry which is preliminary data.</text>
</comment>
<protein>
    <recommendedName>
        <fullName evidence="5">Transposase IS204/IS1001/IS1096/IS1165 DDE domain-containing protein</fullName>
    </recommendedName>
</protein>
<gene>
    <name evidence="4" type="ORF">LCGC14_2097370</name>
</gene>
<dbReference type="NCBIfam" id="NF033550">
    <property type="entry name" value="transpos_ISL3"/>
    <property type="match status" value="1"/>
</dbReference>
<dbReference type="InterPro" id="IPR029261">
    <property type="entry name" value="Transposase_Znf"/>
</dbReference>
<evidence type="ECO:0000259" key="1">
    <source>
        <dbReference type="Pfam" id="PF01610"/>
    </source>
</evidence>
<dbReference type="InterPro" id="IPR002560">
    <property type="entry name" value="Transposase_DDE"/>
</dbReference>
<name>A0A0F9GP58_9ZZZZ</name>
<feature type="domain" description="Transposase IS204/IS1001/IS1096/IS1165 DDE" evidence="1">
    <location>
        <begin position="156"/>
        <end position="394"/>
    </location>
</feature>
<dbReference type="PANTHER" id="PTHR33498:SF1">
    <property type="entry name" value="TRANSPOSASE FOR INSERTION SEQUENCE ELEMENT IS1557"/>
    <property type="match status" value="1"/>
</dbReference>
<dbReference type="Pfam" id="PF14690">
    <property type="entry name" value="Zn_ribbon_ISL3"/>
    <property type="match status" value="1"/>
</dbReference>
<dbReference type="Pfam" id="PF01610">
    <property type="entry name" value="DDE_Tnp_ISL3"/>
    <property type="match status" value="1"/>
</dbReference>
<dbReference type="AlphaFoldDB" id="A0A0F9GP58"/>
<evidence type="ECO:0000313" key="4">
    <source>
        <dbReference type="EMBL" id="KKL71190.1"/>
    </source>
</evidence>
<feature type="domain" description="Transposase IS204/IS1001/IS1096/IS1165 zinc-finger" evidence="3">
    <location>
        <begin position="41"/>
        <end position="85"/>
    </location>
</feature>
<dbReference type="InterPro" id="IPR047951">
    <property type="entry name" value="Transpos_ISL3"/>
</dbReference>
<dbReference type="EMBL" id="LAZR01025663">
    <property type="protein sequence ID" value="KKL71190.1"/>
    <property type="molecule type" value="Genomic_DNA"/>
</dbReference>
<evidence type="ECO:0008006" key="5">
    <source>
        <dbReference type="Google" id="ProtNLM"/>
    </source>
</evidence>
<dbReference type="InterPro" id="IPR032877">
    <property type="entry name" value="Transposase_HTH"/>
</dbReference>
<organism evidence="4">
    <name type="scientific">marine sediment metagenome</name>
    <dbReference type="NCBI Taxonomy" id="412755"/>
    <lineage>
        <taxon>unclassified sequences</taxon>
        <taxon>metagenomes</taxon>
        <taxon>ecological metagenomes</taxon>
    </lineage>
</organism>
<proteinExistence type="predicted"/>
<dbReference type="PANTHER" id="PTHR33498">
    <property type="entry name" value="TRANSPOSASE FOR INSERTION SEQUENCE ELEMENT IS1557"/>
    <property type="match status" value="1"/>
</dbReference>
<reference evidence="4" key="1">
    <citation type="journal article" date="2015" name="Nature">
        <title>Complex archaea that bridge the gap between prokaryotes and eukaryotes.</title>
        <authorList>
            <person name="Spang A."/>
            <person name="Saw J.H."/>
            <person name="Jorgensen S.L."/>
            <person name="Zaremba-Niedzwiedzka K."/>
            <person name="Martijn J."/>
            <person name="Lind A.E."/>
            <person name="van Eijk R."/>
            <person name="Schleper C."/>
            <person name="Guy L."/>
            <person name="Ettema T.J."/>
        </authorList>
    </citation>
    <scope>NUCLEOTIDE SEQUENCE</scope>
</reference>
<accession>A0A0F9GP58</accession>
<dbReference type="Pfam" id="PF13542">
    <property type="entry name" value="HTH_Tnp_ISL3"/>
    <property type="match status" value="1"/>
</dbReference>
<evidence type="ECO:0000259" key="2">
    <source>
        <dbReference type="Pfam" id="PF13542"/>
    </source>
</evidence>
<feature type="domain" description="Transposase IS204/IS1001/IS1096/IS1165 helix-turn-helix" evidence="2">
    <location>
        <begin position="93"/>
        <end position="139"/>
    </location>
</feature>